<accession>A0ABD1DAN5</accession>
<dbReference type="PRINTS" id="PR00480">
    <property type="entry name" value="ASTACIN"/>
</dbReference>
<dbReference type="AlphaFoldDB" id="A0ABD1DAN5"/>
<feature type="signal peptide" evidence="2">
    <location>
        <begin position="1"/>
        <end position="16"/>
    </location>
</feature>
<keyword evidence="2" id="KW-0645">Protease</keyword>
<keyword evidence="1 2" id="KW-0479">Metal-binding</keyword>
<dbReference type="CDD" id="cd04280">
    <property type="entry name" value="ZnMc_astacin_like"/>
    <property type="match status" value="1"/>
</dbReference>
<dbReference type="EC" id="3.4.24.-" evidence="2"/>
<feature type="domain" description="Peptidase M12A" evidence="3">
    <location>
        <begin position="43"/>
        <end position="239"/>
    </location>
</feature>
<keyword evidence="2" id="KW-0482">Metalloprotease</keyword>
<sequence>MKNFLILVLWATLTNGVIYHPYEEIGRLEQGDLLVKTIVDDSKGTVRTNVVFWSESTVPYVLGTGLTTNQKFSVRFAMDAIEHVSCVRFVPRAITDSNYVSITMEQSGCWAALGMHGGRQQINLDPRGCMDTGSILHQLMHTLGFTHPSNRADRDLYVEVNTDNVKEWEQKNMEKSAVGEIDDFGMTYDYESIMHRSELAFTVNGKPTILPLHANIELGQRDRLSHMDIKKLNKMYPCV</sequence>
<dbReference type="SUPFAM" id="SSF55486">
    <property type="entry name" value="Metalloproteases ('zincins'), catalytic domain"/>
    <property type="match status" value="1"/>
</dbReference>
<dbReference type="Pfam" id="PF01400">
    <property type="entry name" value="Astacin"/>
    <property type="match status" value="1"/>
</dbReference>
<keyword evidence="5" id="KW-1185">Reference proteome</keyword>
<gene>
    <name evidence="4" type="ORF">pipiens_010319</name>
</gene>
<dbReference type="InterPro" id="IPR001506">
    <property type="entry name" value="Peptidase_M12A"/>
</dbReference>
<dbReference type="PANTHER" id="PTHR10127:SF814">
    <property type="entry name" value="MEPRIN A SUBUNIT BETA"/>
    <property type="match status" value="1"/>
</dbReference>
<dbReference type="InterPro" id="IPR034035">
    <property type="entry name" value="Astacin-like_dom"/>
</dbReference>
<comment type="cofactor">
    <cofactor evidence="1 2">
        <name>Zn(2+)</name>
        <dbReference type="ChEBI" id="CHEBI:29105"/>
    </cofactor>
    <text evidence="1 2">Binds 1 zinc ion per subunit.</text>
</comment>
<dbReference type="InterPro" id="IPR006026">
    <property type="entry name" value="Peptidase_Metallo"/>
</dbReference>
<dbReference type="PANTHER" id="PTHR10127">
    <property type="entry name" value="DISCOIDIN, CUB, EGF, LAMININ , AND ZINC METALLOPROTEASE DOMAIN CONTAINING"/>
    <property type="match status" value="1"/>
</dbReference>
<dbReference type="GO" id="GO:0004222">
    <property type="term" value="F:metalloendopeptidase activity"/>
    <property type="evidence" value="ECO:0007669"/>
    <property type="project" value="UniProtKB-UniRule"/>
</dbReference>
<reference evidence="4 5" key="1">
    <citation type="submission" date="2024-05" db="EMBL/GenBank/DDBJ databases">
        <title>Culex pipiens pipiens assembly and annotation.</title>
        <authorList>
            <person name="Alout H."/>
            <person name="Durand T."/>
        </authorList>
    </citation>
    <scope>NUCLEOTIDE SEQUENCE [LARGE SCALE GENOMIC DNA]</scope>
    <source>
        <strain evidence="4">HA-2024</strain>
        <tissue evidence="4">Whole body</tissue>
    </source>
</reference>
<evidence type="ECO:0000313" key="5">
    <source>
        <dbReference type="Proteomes" id="UP001562425"/>
    </source>
</evidence>
<proteinExistence type="predicted"/>
<keyword evidence="2" id="KW-0732">Signal</keyword>
<organism evidence="4 5">
    <name type="scientific">Culex pipiens pipiens</name>
    <name type="common">Northern house mosquito</name>
    <dbReference type="NCBI Taxonomy" id="38569"/>
    <lineage>
        <taxon>Eukaryota</taxon>
        <taxon>Metazoa</taxon>
        <taxon>Ecdysozoa</taxon>
        <taxon>Arthropoda</taxon>
        <taxon>Hexapoda</taxon>
        <taxon>Insecta</taxon>
        <taxon>Pterygota</taxon>
        <taxon>Neoptera</taxon>
        <taxon>Endopterygota</taxon>
        <taxon>Diptera</taxon>
        <taxon>Nematocera</taxon>
        <taxon>Culicoidea</taxon>
        <taxon>Culicidae</taxon>
        <taxon>Culicinae</taxon>
        <taxon>Culicini</taxon>
        <taxon>Culex</taxon>
        <taxon>Culex</taxon>
    </lineage>
</organism>
<dbReference type="PROSITE" id="PS51864">
    <property type="entry name" value="ASTACIN"/>
    <property type="match status" value="1"/>
</dbReference>
<dbReference type="Gene3D" id="3.40.390.10">
    <property type="entry name" value="Collagenase (Catalytic Domain)"/>
    <property type="match status" value="1"/>
</dbReference>
<name>A0ABD1DAN5_CULPP</name>
<protein>
    <recommendedName>
        <fullName evidence="2">Metalloendopeptidase</fullName>
        <ecNumber evidence="2">3.4.24.-</ecNumber>
    </recommendedName>
</protein>
<feature type="binding site" evidence="1">
    <location>
        <position position="137"/>
    </location>
    <ligand>
        <name>Zn(2+)</name>
        <dbReference type="ChEBI" id="CHEBI:29105"/>
        <note>catalytic</note>
    </ligand>
</feature>
<dbReference type="GO" id="GO:0008270">
    <property type="term" value="F:zinc ion binding"/>
    <property type="evidence" value="ECO:0007669"/>
    <property type="project" value="UniProtKB-UniRule"/>
</dbReference>
<feature type="binding site" evidence="1">
    <location>
        <position position="141"/>
    </location>
    <ligand>
        <name>Zn(2+)</name>
        <dbReference type="ChEBI" id="CHEBI:29105"/>
        <note>catalytic</note>
    </ligand>
</feature>
<evidence type="ECO:0000259" key="3">
    <source>
        <dbReference type="PROSITE" id="PS51864"/>
    </source>
</evidence>
<evidence type="ECO:0000256" key="1">
    <source>
        <dbReference type="PROSITE-ProRule" id="PRU01211"/>
    </source>
</evidence>
<dbReference type="EMBL" id="JBEHCU010006601">
    <property type="protein sequence ID" value="KAL1396731.1"/>
    <property type="molecule type" value="Genomic_DNA"/>
</dbReference>
<dbReference type="Proteomes" id="UP001562425">
    <property type="component" value="Unassembled WGS sequence"/>
</dbReference>
<feature type="chain" id="PRO_5044528452" description="Metalloendopeptidase" evidence="2">
    <location>
        <begin position="17"/>
        <end position="239"/>
    </location>
</feature>
<dbReference type="SMART" id="SM00235">
    <property type="entry name" value="ZnMc"/>
    <property type="match status" value="1"/>
</dbReference>
<evidence type="ECO:0000313" key="4">
    <source>
        <dbReference type="EMBL" id="KAL1396731.1"/>
    </source>
</evidence>
<keyword evidence="1 2" id="KW-0862">Zinc</keyword>
<dbReference type="InterPro" id="IPR024079">
    <property type="entry name" value="MetalloPept_cat_dom_sf"/>
</dbReference>
<evidence type="ECO:0000256" key="2">
    <source>
        <dbReference type="RuleBase" id="RU361183"/>
    </source>
</evidence>
<dbReference type="GO" id="GO:0006508">
    <property type="term" value="P:proteolysis"/>
    <property type="evidence" value="ECO:0007669"/>
    <property type="project" value="UniProtKB-KW"/>
</dbReference>
<feature type="binding site" evidence="1">
    <location>
        <position position="147"/>
    </location>
    <ligand>
        <name>Zn(2+)</name>
        <dbReference type="ChEBI" id="CHEBI:29105"/>
        <note>catalytic</note>
    </ligand>
</feature>
<comment type="caution">
    <text evidence="1">Lacks conserved residue(s) required for the propagation of feature annotation.</text>
</comment>
<comment type="caution">
    <text evidence="4">The sequence shown here is derived from an EMBL/GenBank/DDBJ whole genome shotgun (WGS) entry which is preliminary data.</text>
</comment>
<keyword evidence="2" id="KW-0378">Hydrolase</keyword>